<dbReference type="GO" id="GO:0016810">
    <property type="term" value="F:hydrolase activity, acting on carbon-nitrogen (but not peptide) bonds"/>
    <property type="evidence" value="ECO:0007669"/>
    <property type="project" value="InterPro"/>
</dbReference>
<accession>A0A9D1J4G9</accession>
<dbReference type="Proteomes" id="UP000824241">
    <property type="component" value="Unassembled WGS sequence"/>
</dbReference>
<evidence type="ECO:0000313" key="3">
    <source>
        <dbReference type="EMBL" id="HIR60129.1"/>
    </source>
</evidence>
<keyword evidence="1" id="KW-0732">Signal</keyword>
<feature type="domain" description="NodB homology" evidence="2">
    <location>
        <begin position="48"/>
        <end position="239"/>
    </location>
</feature>
<dbReference type="PROSITE" id="PS51677">
    <property type="entry name" value="NODB"/>
    <property type="match status" value="1"/>
</dbReference>
<name>A0A9D1J4G9_9FIRM</name>
<dbReference type="InterPro" id="IPR050248">
    <property type="entry name" value="Polysacc_deacetylase_ArnD"/>
</dbReference>
<dbReference type="GO" id="GO:0005975">
    <property type="term" value="P:carbohydrate metabolic process"/>
    <property type="evidence" value="ECO:0007669"/>
    <property type="project" value="InterPro"/>
</dbReference>
<dbReference type="SUPFAM" id="SSF88713">
    <property type="entry name" value="Glycoside hydrolase/deacetylase"/>
    <property type="match status" value="1"/>
</dbReference>
<dbReference type="InterPro" id="IPR011330">
    <property type="entry name" value="Glyco_hydro/deAcase_b/a-brl"/>
</dbReference>
<gene>
    <name evidence="3" type="ORF">IAB37_00920</name>
</gene>
<reference evidence="3" key="1">
    <citation type="submission" date="2020-10" db="EMBL/GenBank/DDBJ databases">
        <authorList>
            <person name="Gilroy R."/>
        </authorList>
    </citation>
    <scope>NUCLEOTIDE SEQUENCE</scope>
    <source>
        <strain evidence="3">CHK189-12415</strain>
    </source>
</reference>
<feature type="signal peptide" evidence="1">
    <location>
        <begin position="1"/>
        <end position="32"/>
    </location>
</feature>
<dbReference type="CDD" id="cd10944">
    <property type="entry name" value="CE4_SmPgdA_like"/>
    <property type="match status" value="1"/>
</dbReference>
<protein>
    <submittedName>
        <fullName evidence="3">Polysaccharide deacetylase</fullName>
    </submittedName>
</protein>
<dbReference type="AlphaFoldDB" id="A0A9D1J4G9"/>
<dbReference type="Pfam" id="PF01522">
    <property type="entry name" value="Polysacc_deac_1"/>
    <property type="match status" value="1"/>
</dbReference>
<comment type="caution">
    <text evidence="3">The sequence shown here is derived from an EMBL/GenBank/DDBJ whole genome shotgun (WGS) entry which is preliminary data.</text>
</comment>
<dbReference type="InterPro" id="IPR002509">
    <property type="entry name" value="NODB_dom"/>
</dbReference>
<feature type="chain" id="PRO_5039128686" evidence="1">
    <location>
        <begin position="33"/>
        <end position="254"/>
    </location>
</feature>
<dbReference type="PANTHER" id="PTHR10587">
    <property type="entry name" value="GLYCOSYL TRANSFERASE-RELATED"/>
    <property type="match status" value="1"/>
</dbReference>
<evidence type="ECO:0000259" key="2">
    <source>
        <dbReference type="PROSITE" id="PS51677"/>
    </source>
</evidence>
<organism evidence="3 4">
    <name type="scientific">Candidatus Faecivivens stercoravium</name>
    <dbReference type="NCBI Taxonomy" id="2840803"/>
    <lineage>
        <taxon>Bacteria</taxon>
        <taxon>Bacillati</taxon>
        <taxon>Bacillota</taxon>
        <taxon>Clostridia</taxon>
        <taxon>Eubacteriales</taxon>
        <taxon>Oscillospiraceae</taxon>
        <taxon>Oscillospiraceae incertae sedis</taxon>
        <taxon>Candidatus Faecivivens</taxon>
    </lineage>
</organism>
<evidence type="ECO:0000256" key="1">
    <source>
        <dbReference type="SAM" id="SignalP"/>
    </source>
</evidence>
<proteinExistence type="predicted"/>
<dbReference type="PANTHER" id="PTHR10587:SF125">
    <property type="entry name" value="POLYSACCHARIDE DEACETYLASE YHEN-RELATED"/>
    <property type="match status" value="1"/>
</dbReference>
<dbReference type="EMBL" id="DVHA01000027">
    <property type="protein sequence ID" value="HIR60129.1"/>
    <property type="molecule type" value="Genomic_DNA"/>
</dbReference>
<reference evidence="3" key="2">
    <citation type="journal article" date="2021" name="PeerJ">
        <title>Extensive microbial diversity within the chicken gut microbiome revealed by metagenomics and culture.</title>
        <authorList>
            <person name="Gilroy R."/>
            <person name="Ravi A."/>
            <person name="Getino M."/>
            <person name="Pursley I."/>
            <person name="Horton D.L."/>
            <person name="Alikhan N.F."/>
            <person name="Baker D."/>
            <person name="Gharbi K."/>
            <person name="Hall N."/>
            <person name="Watson M."/>
            <person name="Adriaenssens E.M."/>
            <person name="Foster-Nyarko E."/>
            <person name="Jarju S."/>
            <person name="Secka A."/>
            <person name="Antonio M."/>
            <person name="Oren A."/>
            <person name="Chaudhuri R.R."/>
            <person name="La Ragione R."/>
            <person name="Hildebrand F."/>
            <person name="Pallen M.J."/>
        </authorList>
    </citation>
    <scope>NUCLEOTIDE SEQUENCE</scope>
    <source>
        <strain evidence="3">CHK189-12415</strain>
    </source>
</reference>
<sequence length="254" mass="27849">MKKRHLQQSSLFLCALLLICICIGAFSSLKPAAPPAAVPAGAETGGQPTVYLTFDDGPSKVTGDILDYLAEEEVPATFFVIGIDSDRGKTLLRRMVQEGHAVGLHTYSHVYSEIYASPDAFFADQKKLRDYLKGVIGYSPAIFRFPGGSNNYTAEGWVLDGICAEAQKEGLVWFDWNAVAEDSGSTAAPPGEMAENIIQSGGDKERIIILMHDNSIRTTAVDCLRIIIPYYKEKGYQFKTLTPTTEPIQFNKVE</sequence>
<dbReference type="Gene3D" id="3.20.20.370">
    <property type="entry name" value="Glycoside hydrolase/deacetylase"/>
    <property type="match status" value="1"/>
</dbReference>
<evidence type="ECO:0000313" key="4">
    <source>
        <dbReference type="Proteomes" id="UP000824241"/>
    </source>
</evidence>